<evidence type="ECO:0000313" key="2">
    <source>
        <dbReference type="Proteomes" id="UP000214720"/>
    </source>
</evidence>
<dbReference type="EMBL" id="MTHB01000247">
    <property type="protein sequence ID" value="OXC73479.1"/>
    <property type="molecule type" value="Genomic_DNA"/>
</dbReference>
<protein>
    <submittedName>
        <fullName evidence="1">Uncharacterized protein</fullName>
    </submittedName>
</protein>
<sequence length="380" mass="41106">MHSSIVFLIPGTHSASVKIIFDSINGIRSISNIPIKIVAPLNRAMPLLRGLAPEIFAGVDFIDTDPSGGTLADIAVTSAHLLSMMQRVRADISTDAPGSAYVFVGVETYADAFIECAFTLRRRFGAASVFALDTRSENPAACPVDNEWSARPSLAFRATLLTFDQRFEVRTAGQTPMKVLADPRLGNVSMAARRRARRQMNVSDDDFALLVVSNESSMTGTAQVARQTALILALMQTANVRLLIAGRRDKAVPSWLADLSATFPGRTRFAGMCPDDTGGLYAADLLLIPSGERGISNLLCFGENARGPEAVEGQREHGIAVLEEDANTDAVDDFVQAVSLLPAQAGRGVELLRDSFVLNLRARMNLRFGRSLYYAMTPVR</sequence>
<evidence type="ECO:0000313" key="1">
    <source>
        <dbReference type="EMBL" id="OXC73479.1"/>
    </source>
</evidence>
<gene>
    <name evidence="1" type="ORF">BSU04_36840</name>
</gene>
<proteinExistence type="predicted"/>
<dbReference type="AlphaFoldDB" id="A0A226WRM8"/>
<comment type="caution">
    <text evidence="1">The sequence shown here is derived from an EMBL/GenBank/DDBJ whole genome shotgun (WGS) entry which is preliminary data.</text>
</comment>
<reference evidence="2" key="1">
    <citation type="submission" date="2017-01" db="EMBL/GenBank/DDBJ databases">
        <title>Genome Analysis of Deinococcus marmoris KOPRI26562.</title>
        <authorList>
            <person name="Kim J.H."/>
            <person name="Oh H.-M."/>
        </authorList>
    </citation>
    <scope>NUCLEOTIDE SEQUENCE [LARGE SCALE GENOMIC DNA]</scope>
    <source>
        <strain evidence="2">PAMC 26633</strain>
    </source>
</reference>
<dbReference type="Proteomes" id="UP000214720">
    <property type="component" value="Unassembled WGS sequence"/>
</dbReference>
<organism evidence="1 2">
    <name type="scientific">Caballeronia sordidicola</name>
    <name type="common">Burkholderia sordidicola</name>
    <dbReference type="NCBI Taxonomy" id="196367"/>
    <lineage>
        <taxon>Bacteria</taxon>
        <taxon>Pseudomonadati</taxon>
        <taxon>Pseudomonadota</taxon>
        <taxon>Betaproteobacteria</taxon>
        <taxon>Burkholderiales</taxon>
        <taxon>Burkholderiaceae</taxon>
        <taxon>Caballeronia</taxon>
    </lineage>
</organism>
<dbReference type="Gene3D" id="3.40.50.2000">
    <property type="entry name" value="Glycogen Phosphorylase B"/>
    <property type="match status" value="1"/>
</dbReference>
<accession>A0A226WRM8</accession>
<name>A0A226WRM8_CABSO</name>